<keyword evidence="2" id="KW-1133">Transmembrane helix</keyword>
<evidence type="ECO:0000256" key="1">
    <source>
        <dbReference type="SAM" id="MobiDB-lite"/>
    </source>
</evidence>
<evidence type="ECO:0000313" key="3">
    <source>
        <dbReference type="EMBL" id="AWK27964.1"/>
    </source>
</evidence>
<feature type="region of interest" description="Disordered" evidence="1">
    <location>
        <begin position="17"/>
        <end position="46"/>
    </location>
</feature>
<accession>A0A2S1ZR78</accession>
<dbReference type="AlphaFoldDB" id="A0A2S1ZR78"/>
<feature type="transmembrane region" description="Helical" evidence="2">
    <location>
        <begin position="221"/>
        <end position="242"/>
    </location>
</feature>
<keyword evidence="2" id="KW-0472">Membrane</keyword>
<name>A0A2S1ZR78_LEYCH</name>
<sequence>MPCLGSMPLGFQPPELASSSRWTLPSSSTSSPWWRKREGAGSAGIPPNKLAAVPRVEADLVLFPLSLRSRGDGGEQGVRIHHGFVPWRCASPDPSFRRRLYRPLIWRRTSGVDLEMDDGDHELNRRWFQRSHGAHGGWPVSSHDPSHLRAEWRPSSFLLACVPNGRQFCTKMESAASYCGGLAGPSGPSPAPAKIASMAKQFGPDCVFHFMFGVLFVRSRVWSVIFSFFRVLCVMLCTTTLIK</sequence>
<dbReference type="EMBL" id="MF673396">
    <property type="protein sequence ID" value="AWK27964.1"/>
    <property type="molecule type" value="mRNA"/>
</dbReference>
<keyword evidence="2" id="KW-0812">Transmembrane</keyword>
<reference evidence="3" key="1">
    <citation type="submission" date="2017-08" db="EMBL/GenBank/DDBJ databases">
        <authorList>
            <person name="de Groot N.N."/>
        </authorList>
    </citation>
    <scope>NUCLEOTIDE SEQUENCE</scope>
</reference>
<feature type="compositionally biased region" description="Low complexity" evidence="1">
    <location>
        <begin position="18"/>
        <end position="33"/>
    </location>
</feature>
<protein>
    <submittedName>
        <fullName evidence="3">Freezing-induced protein 2</fullName>
    </submittedName>
</protein>
<gene>
    <name evidence="3" type="primary">FIN2</name>
</gene>
<proteinExistence type="evidence at transcript level"/>
<organism evidence="3">
    <name type="scientific">Leymus chinensis</name>
    <name type="common">Chinese lyme grass</name>
    <name type="synonym">Elymus chinensis</name>
    <dbReference type="NCBI Taxonomy" id="52714"/>
    <lineage>
        <taxon>Eukaryota</taxon>
        <taxon>Viridiplantae</taxon>
        <taxon>Streptophyta</taxon>
        <taxon>Embryophyta</taxon>
        <taxon>Tracheophyta</taxon>
        <taxon>Spermatophyta</taxon>
        <taxon>Magnoliopsida</taxon>
        <taxon>Liliopsida</taxon>
        <taxon>Poales</taxon>
        <taxon>Poaceae</taxon>
        <taxon>BOP clade</taxon>
        <taxon>Pooideae</taxon>
        <taxon>Triticodae</taxon>
        <taxon>Triticeae</taxon>
        <taxon>Hordeinae</taxon>
        <taxon>Leymus</taxon>
    </lineage>
</organism>
<evidence type="ECO:0000256" key="2">
    <source>
        <dbReference type="SAM" id="Phobius"/>
    </source>
</evidence>